<sequence length="47" mass="5259">MIGDVMPVLQCDYAESQYADHQQMPDPPSRGGSECIDDVVLKAAQYW</sequence>
<proteinExistence type="predicted"/>
<protein>
    <submittedName>
        <fullName evidence="1">Uncharacterized protein</fullName>
    </submittedName>
</protein>
<dbReference type="AlphaFoldDB" id="A0A381TUJ9"/>
<name>A0A381TUJ9_9ZZZZ</name>
<evidence type="ECO:0000313" key="1">
    <source>
        <dbReference type="EMBL" id="SVA19178.1"/>
    </source>
</evidence>
<dbReference type="EMBL" id="UINC01005116">
    <property type="protein sequence ID" value="SVA19178.1"/>
    <property type="molecule type" value="Genomic_DNA"/>
</dbReference>
<gene>
    <name evidence="1" type="ORF">METZ01_LOCUS72032</name>
</gene>
<reference evidence="1" key="1">
    <citation type="submission" date="2018-05" db="EMBL/GenBank/DDBJ databases">
        <authorList>
            <person name="Lanie J.A."/>
            <person name="Ng W.-L."/>
            <person name="Kazmierczak K.M."/>
            <person name="Andrzejewski T.M."/>
            <person name="Davidsen T.M."/>
            <person name="Wayne K.J."/>
            <person name="Tettelin H."/>
            <person name="Glass J.I."/>
            <person name="Rusch D."/>
            <person name="Podicherti R."/>
            <person name="Tsui H.-C.T."/>
            <person name="Winkler M.E."/>
        </authorList>
    </citation>
    <scope>NUCLEOTIDE SEQUENCE</scope>
</reference>
<organism evidence="1">
    <name type="scientific">marine metagenome</name>
    <dbReference type="NCBI Taxonomy" id="408172"/>
    <lineage>
        <taxon>unclassified sequences</taxon>
        <taxon>metagenomes</taxon>
        <taxon>ecological metagenomes</taxon>
    </lineage>
</organism>
<accession>A0A381TUJ9</accession>